<dbReference type="EMBL" id="JACHLR010000013">
    <property type="protein sequence ID" value="MBB4859700.1"/>
    <property type="molecule type" value="Genomic_DNA"/>
</dbReference>
<evidence type="ECO:0000313" key="2">
    <source>
        <dbReference type="Proteomes" id="UP000555448"/>
    </source>
</evidence>
<dbReference type="AlphaFoldDB" id="A0A7W7NXY2"/>
<organism evidence="1 2">
    <name type="scientific">Novosphingobium chloroacetimidivorans</name>
    <dbReference type="NCBI Taxonomy" id="1428314"/>
    <lineage>
        <taxon>Bacteria</taxon>
        <taxon>Pseudomonadati</taxon>
        <taxon>Pseudomonadota</taxon>
        <taxon>Alphaproteobacteria</taxon>
        <taxon>Sphingomonadales</taxon>
        <taxon>Sphingomonadaceae</taxon>
        <taxon>Novosphingobium</taxon>
    </lineage>
</organism>
<reference evidence="1 2" key="1">
    <citation type="submission" date="2020-08" db="EMBL/GenBank/DDBJ databases">
        <title>Functional genomics of gut bacteria from endangered species of beetles.</title>
        <authorList>
            <person name="Carlos-Shanley C."/>
        </authorList>
    </citation>
    <scope>NUCLEOTIDE SEQUENCE [LARGE SCALE GENOMIC DNA]</scope>
    <source>
        <strain evidence="1 2">S00245</strain>
    </source>
</reference>
<sequence>MAIKELATFNIVRKGEDYRITIEDANGDTTEYTADYDALDLISEAIDEALDSDEEEALEVDEDEEEEEN</sequence>
<comment type="caution">
    <text evidence="1">The sequence shown here is derived from an EMBL/GenBank/DDBJ whole genome shotgun (WGS) entry which is preliminary data.</text>
</comment>
<evidence type="ECO:0000313" key="1">
    <source>
        <dbReference type="EMBL" id="MBB4859700.1"/>
    </source>
</evidence>
<protein>
    <submittedName>
        <fullName evidence="1">Uncharacterized protein</fullName>
    </submittedName>
</protein>
<dbReference type="RefSeq" id="WP_184247074.1">
    <property type="nucleotide sequence ID" value="NZ_JACHLR010000013.1"/>
</dbReference>
<name>A0A7W7NXY2_9SPHN</name>
<gene>
    <name evidence="1" type="ORF">HNO88_003029</name>
</gene>
<proteinExistence type="predicted"/>
<keyword evidence="2" id="KW-1185">Reference proteome</keyword>
<dbReference type="Proteomes" id="UP000555448">
    <property type="component" value="Unassembled WGS sequence"/>
</dbReference>
<accession>A0A7W7NXY2</accession>